<organism evidence="3">
    <name type="scientific">Strongyloides stercoralis</name>
    <name type="common">Threadworm</name>
    <dbReference type="NCBI Taxonomy" id="6248"/>
    <lineage>
        <taxon>Eukaryota</taxon>
        <taxon>Metazoa</taxon>
        <taxon>Ecdysozoa</taxon>
        <taxon>Nematoda</taxon>
        <taxon>Chromadorea</taxon>
        <taxon>Rhabditida</taxon>
        <taxon>Tylenchina</taxon>
        <taxon>Panagrolaimomorpha</taxon>
        <taxon>Strongyloidoidea</taxon>
        <taxon>Strongyloididae</taxon>
        <taxon>Strongyloides</taxon>
    </lineage>
</organism>
<name>A0A0K0E5T8_STRER</name>
<feature type="region of interest" description="Disordered" evidence="1">
    <location>
        <begin position="1"/>
        <end position="72"/>
    </location>
</feature>
<dbReference type="WBParaSite" id="SSTP_0000487200.1">
    <property type="protein sequence ID" value="SSTP_0000487200.1"/>
    <property type="gene ID" value="SSTP_0000487200"/>
</dbReference>
<feature type="region of interest" description="Disordered" evidence="1">
    <location>
        <begin position="175"/>
        <end position="203"/>
    </location>
</feature>
<accession>A0A0K0E5T8</accession>
<dbReference type="AlphaFoldDB" id="A0A0K0E5T8"/>
<feature type="compositionally biased region" description="Polar residues" evidence="1">
    <location>
        <begin position="44"/>
        <end position="58"/>
    </location>
</feature>
<dbReference type="Proteomes" id="UP000035681">
    <property type="component" value="Unplaced"/>
</dbReference>
<evidence type="ECO:0000313" key="2">
    <source>
        <dbReference type="Proteomes" id="UP000035681"/>
    </source>
</evidence>
<feature type="compositionally biased region" description="Polar residues" evidence="1">
    <location>
        <begin position="19"/>
        <end position="35"/>
    </location>
</feature>
<evidence type="ECO:0000313" key="4">
    <source>
        <dbReference type="WBParaSite" id="TCONS_00012702.p1"/>
    </source>
</evidence>
<dbReference type="WBParaSite" id="TCONS_00012702.p1">
    <property type="protein sequence ID" value="TCONS_00012702.p1"/>
    <property type="gene ID" value="XLOC_008367"/>
</dbReference>
<proteinExistence type="predicted"/>
<evidence type="ECO:0000256" key="1">
    <source>
        <dbReference type="SAM" id="MobiDB-lite"/>
    </source>
</evidence>
<reference evidence="3" key="1">
    <citation type="submission" date="2015-08" db="UniProtKB">
        <authorList>
            <consortium name="WormBaseParasite"/>
        </authorList>
    </citation>
    <scope>IDENTIFICATION</scope>
</reference>
<feature type="compositionally biased region" description="Low complexity" evidence="1">
    <location>
        <begin position="59"/>
        <end position="72"/>
    </location>
</feature>
<feature type="compositionally biased region" description="Basic and acidic residues" evidence="1">
    <location>
        <begin position="1"/>
        <end position="13"/>
    </location>
</feature>
<protein>
    <submittedName>
        <fullName evidence="3 4">Uncharacterized protein</fullName>
    </submittedName>
</protein>
<feature type="compositionally biased region" description="Acidic residues" evidence="1">
    <location>
        <begin position="183"/>
        <end position="194"/>
    </location>
</feature>
<keyword evidence="2" id="KW-1185">Reference proteome</keyword>
<evidence type="ECO:0000313" key="3">
    <source>
        <dbReference type="WBParaSite" id="SSTP_0000487200.1"/>
    </source>
</evidence>
<sequence>MTVKDYKKPNEKKVKSKNIFINSQNNLNRSAANTSKNDDESNTEIDTNSSRTSQEVSQISINERSNNIHNNNFHNRRYEQGSVNSEINSHRQLSCNCNNNGLGENTNQMNEEQLQAYNNRLELKNAFKLLVSDEEKKFNSNENFSQGVYFYRNSNRRLRNNSITYLPETYFKLSSKSTKDESFDQDDEKSEVDTYDPMYSRRE</sequence>